<reference evidence="3 4" key="1">
    <citation type="submission" date="2019-02" db="EMBL/GenBank/DDBJ databases">
        <title>Emended description of the genus Rhodopseudomonas and description of Rhodopseudomonas albus sp. nov., a non-phototrophic, heavy-metal-tolerant bacterium isolated from garden soil.</title>
        <authorList>
            <person name="Bao Z."/>
            <person name="Cao W.W."/>
            <person name="Sato Y."/>
            <person name="Nishizawa T."/>
            <person name="Zhao J."/>
            <person name="Guo Y."/>
            <person name="Ohta H."/>
        </authorList>
    </citation>
    <scope>NUCLEOTIDE SEQUENCE [LARGE SCALE GENOMIC DNA]</scope>
    <source>
        <strain evidence="3 4">SK50-23</strain>
    </source>
</reference>
<dbReference type="InterPro" id="IPR036165">
    <property type="entry name" value="YefM-like_sf"/>
</dbReference>
<evidence type="ECO:0000256" key="1">
    <source>
        <dbReference type="ARBA" id="ARBA00009981"/>
    </source>
</evidence>
<organism evidence="3 4">
    <name type="scientific">Tardiphaga alba</name>
    <dbReference type="NCBI Taxonomy" id="340268"/>
    <lineage>
        <taxon>Bacteria</taxon>
        <taxon>Pseudomonadati</taxon>
        <taxon>Pseudomonadota</taxon>
        <taxon>Alphaproteobacteria</taxon>
        <taxon>Hyphomicrobiales</taxon>
        <taxon>Nitrobacteraceae</taxon>
        <taxon>Tardiphaga</taxon>
    </lineage>
</organism>
<dbReference type="Gene3D" id="3.40.1620.10">
    <property type="entry name" value="YefM-like domain"/>
    <property type="match status" value="1"/>
</dbReference>
<name>A0ABX8AHE8_9BRAD</name>
<dbReference type="Proteomes" id="UP000682843">
    <property type="component" value="Chromosome"/>
</dbReference>
<evidence type="ECO:0000313" key="4">
    <source>
        <dbReference type="Proteomes" id="UP000682843"/>
    </source>
</evidence>
<feature type="compositionally biased region" description="Basic and acidic residues" evidence="2">
    <location>
        <begin position="8"/>
        <end position="17"/>
    </location>
</feature>
<proteinExistence type="inferred from homology"/>
<feature type="region of interest" description="Disordered" evidence="2">
    <location>
        <begin position="1"/>
        <end position="27"/>
    </location>
</feature>
<dbReference type="SUPFAM" id="SSF143120">
    <property type="entry name" value="YefM-like"/>
    <property type="match status" value="1"/>
</dbReference>
<dbReference type="EMBL" id="CP036498">
    <property type="protein sequence ID" value="QUS42371.1"/>
    <property type="molecule type" value="Genomic_DNA"/>
</dbReference>
<sequence>MTTLTRNEFARAPDRATEAASDGPVFITDQGEPRHVLLSIDAYRRLKSGDLTLPEALAAPNLSDIDLDSELERPKTPPRIPEFD</sequence>
<feature type="region of interest" description="Disordered" evidence="2">
    <location>
        <begin position="62"/>
        <end position="84"/>
    </location>
</feature>
<protein>
    <submittedName>
        <fullName evidence="3">Type II toxin-antitoxin system Phd/YefM family antitoxin</fullName>
    </submittedName>
</protein>
<evidence type="ECO:0000256" key="2">
    <source>
        <dbReference type="SAM" id="MobiDB-lite"/>
    </source>
</evidence>
<gene>
    <name evidence="3" type="ORF">RPMA_11340</name>
</gene>
<dbReference type="RefSeq" id="WP_211912907.1">
    <property type="nucleotide sequence ID" value="NZ_CP036498.1"/>
</dbReference>
<evidence type="ECO:0000313" key="3">
    <source>
        <dbReference type="EMBL" id="QUS42371.1"/>
    </source>
</evidence>
<accession>A0ABX8AHE8</accession>
<comment type="similarity">
    <text evidence="1">Belongs to the phD/YefM antitoxin family.</text>
</comment>
<keyword evidence="4" id="KW-1185">Reference proteome</keyword>
<feature type="compositionally biased region" description="Basic and acidic residues" evidence="2">
    <location>
        <begin position="70"/>
        <end position="84"/>
    </location>
</feature>